<protein>
    <submittedName>
        <fullName evidence="1">(northern house mosquito) hypothetical protein</fullName>
    </submittedName>
</protein>
<proteinExistence type="predicted"/>
<organism evidence="1">
    <name type="scientific">Culex pipiens</name>
    <name type="common">House mosquito</name>
    <dbReference type="NCBI Taxonomy" id="7175"/>
    <lineage>
        <taxon>Eukaryota</taxon>
        <taxon>Metazoa</taxon>
        <taxon>Ecdysozoa</taxon>
        <taxon>Arthropoda</taxon>
        <taxon>Hexapoda</taxon>
        <taxon>Insecta</taxon>
        <taxon>Pterygota</taxon>
        <taxon>Neoptera</taxon>
        <taxon>Endopterygota</taxon>
        <taxon>Diptera</taxon>
        <taxon>Nematocera</taxon>
        <taxon>Culicoidea</taxon>
        <taxon>Culicidae</taxon>
        <taxon>Culicinae</taxon>
        <taxon>Culicini</taxon>
        <taxon>Culex</taxon>
        <taxon>Culex</taxon>
    </lineage>
</organism>
<evidence type="ECO:0000313" key="1">
    <source>
        <dbReference type="EMBL" id="CAG6475987.1"/>
    </source>
</evidence>
<sequence length="101" mass="11777">MHLSLPIDVPEQNLIVPPDQTQNLKVPIGLGARRQLRVHVRYQRRQPEHVPILQGCHPRKVLLCPRSEPSRCVDFIFSAKFSSFSLRSRTSRPFLRKKVDR</sequence>
<dbReference type="AlphaFoldDB" id="A0A8D8BM22"/>
<reference evidence="1" key="1">
    <citation type="submission" date="2021-05" db="EMBL/GenBank/DDBJ databases">
        <authorList>
            <person name="Alioto T."/>
            <person name="Alioto T."/>
            <person name="Gomez Garrido J."/>
        </authorList>
    </citation>
    <scope>NUCLEOTIDE SEQUENCE</scope>
</reference>
<accession>A0A8D8BM22</accession>
<name>A0A8D8BM22_CULPI</name>
<dbReference type="EMBL" id="HBUE01077747">
    <property type="protein sequence ID" value="CAG6475987.1"/>
    <property type="molecule type" value="Transcribed_RNA"/>
</dbReference>